<accession>A0ACC1T3X0</accession>
<dbReference type="EMBL" id="JANHOG010000631">
    <property type="protein sequence ID" value="KAJ3552684.1"/>
    <property type="molecule type" value="Genomic_DNA"/>
</dbReference>
<dbReference type="Proteomes" id="UP001148662">
    <property type="component" value="Unassembled WGS sequence"/>
</dbReference>
<reference evidence="1" key="1">
    <citation type="submission" date="2022-07" db="EMBL/GenBank/DDBJ databases">
        <title>Genome Sequence of Phlebia brevispora.</title>
        <authorList>
            <person name="Buettner E."/>
        </authorList>
    </citation>
    <scope>NUCLEOTIDE SEQUENCE</scope>
    <source>
        <strain evidence="1">MPL23</strain>
    </source>
</reference>
<sequence>MLGVLYWHECFHATRQRPHAIRLTRSPLLHALHSHSPANGNSKMLPKDDDNAAKRPQEPVQSQDTNIWAKLDQIVRQADEEKVKDATANLDALLVFAGLYSAILTAFLIESYKNLQPDRKEQLLERIAGQTENYSFRGGYLNSTYDPSQATPFAAATSDIRVNVCWFASLILSLSTASFGILVRQWLREYLAIASIIPEERVRIRHYRARGLEDWGLFEITAFLPVLLQIAFALFFRRPLFFQRCGAFKHRDDEHRGLSARCPYKTTFLKAFFTVIRPHVRSNVIPLVRPLILLPVALLHLVASVPRLVSANPQLIQLCDQLRTVWENIVSTARAAVGSCIHLVHSRRPTSAEQEAPEFISLSSSFSFASSIPAFFTMRVQSPTNTESTDRQQSQESSDYMCVNILKHVFKNALSEPPNAQEEAEVRSTDHNDLAVFVNIDSLFLDDYLLSNVRDDLQRRPRPVREVLPFVAALVRSRAVAVAVGVIAQSTFALIMALTSSQGSIASETVNILLQQLSDYESWSQTSVFASQMVAISERDSGWPAYCLSRIGYAWQASNPEDAAASLRLVVHYSFVARDIDDALLHLLECVEHPNPDLIAPTPDDILVIFDIACIILHNYQAKHATGEGQIKEFSTNITRLLAFVFEAIPKLQKWLPDVGIGYLCIPAAEDINTYDVLQQFFENPHFTYALLLFLSDRLQYLSSYNAPRVFFMTLTAAVSVDNATAISILNACTKFFEAHTGFGLLQPLATLRLCYLILRVLLNDNQEVLESWHRLFLNAIACINTANTPHHTVCEDGGCEVGHTDLCRAASNILRRQDKDHKDQEVIYRQGVRPSFTVDEETVAYLEWCKHFHANKARIPDTMVDKLRRFVCSLNTMNKHGRKFWRIRRLEDLERDKKENKDTGCPDNATASSGSIDLEVMVPTPTEPTAGLPRSARRHAKSLFESFNSDFAYKPASNSYLLAPLDVHAVDSAPVAVPLNAFLTTAVPFALTLPSNPIGDCHERSLRTQEAQPEPSESSHPLPIATYSRMQPNAGGTAPNAGGSSPESTEALQAVEGFNASQSLGLHRWRGRSRRRHYS</sequence>
<evidence type="ECO:0000313" key="1">
    <source>
        <dbReference type="EMBL" id="KAJ3552684.1"/>
    </source>
</evidence>
<proteinExistence type="predicted"/>
<protein>
    <submittedName>
        <fullName evidence="1">Uncharacterized protein</fullName>
    </submittedName>
</protein>
<comment type="caution">
    <text evidence="1">The sequence shown here is derived from an EMBL/GenBank/DDBJ whole genome shotgun (WGS) entry which is preliminary data.</text>
</comment>
<name>A0ACC1T3X0_9APHY</name>
<gene>
    <name evidence="1" type="ORF">NM688_g4023</name>
</gene>
<keyword evidence="2" id="KW-1185">Reference proteome</keyword>
<organism evidence="1 2">
    <name type="scientific">Phlebia brevispora</name>
    <dbReference type="NCBI Taxonomy" id="194682"/>
    <lineage>
        <taxon>Eukaryota</taxon>
        <taxon>Fungi</taxon>
        <taxon>Dikarya</taxon>
        <taxon>Basidiomycota</taxon>
        <taxon>Agaricomycotina</taxon>
        <taxon>Agaricomycetes</taxon>
        <taxon>Polyporales</taxon>
        <taxon>Meruliaceae</taxon>
        <taxon>Phlebia</taxon>
    </lineage>
</organism>
<evidence type="ECO:0000313" key="2">
    <source>
        <dbReference type="Proteomes" id="UP001148662"/>
    </source>
</evidence>